<dbReference type="InterPro" id="IPR003032">
    <property type="entry name" value="Ryanodine_rcpt"/>
</dbReference>
<evidence type="ECO:0000313" key="4">
    <source>
        <dbReference type="EMBL" id="SNS40859.1"/>
    </source>
</evidence>
<feature type="domain" description="RCK N-terminal" evidence="3">
    <location>
        <begin position="109"/>
        <end position="201"/>
    </location>
</feature>
<dbReference type="Pfam" id="PF02026">
    <property type="entry name" value="RyR"/>
    <property type="match status" value="1"/>
</dbReference>
<feature type="domain" description="Ryanodine receptor Ryr" evidence="2">
    <location>
        <begin position="487"/>
        <end position="555"/>
    </location>
</feature>
<dbReference type="GO" id="GO:0006813">
    <property type="term" value="P:potassium ion transport"/>
    <property type="evidence" value="ECO:0007669"/>
    <property type="project" value="InterPro"/>
</dbReference>
<evidence type="ECO:0000313" key="5">
    <source>
        <dbReference type="Proteomes" id="UP000198282"/>
    </source>
</evidence>
<keyword evidence="5" id="KW-1185">Reference proteome</keyword>
<dbReference type="SUPFAM" id="SSF51735">
    <property type="entry name" value="NAD(P)-binding Rossmann-fold domains"/>
    <property type="match status" value="1"/>
</dbReference>
<evidence type="ECO:0000259" key="3">
    <source>
        <dbReference type="Pfam" id="PF02254"/>
    </source>
</evidence>
<dbReference type="AlphaFoldDB" id="A0A239E8P4"/>
<gene>
    <name evidence="4" type="ORF">SAMN05216276_100918</name>
</gene>
<feature type="transmembrane region" description="Helical" evidence="1">
    <location>
        <begin position="6"/>
        <end position="25"/>
    </location>
</feature>
<dbReference type="PANTHER" id="PTHR43833">
    <property type="entry name" value="POTASSIUM CHANNEL PROTEIN 2-RELATED-RELATED"/>
    <property type="match status" value="1"/>
</dbReference>
<evidence type="ECO:0000259" key="2">
    <source>
        <dbReference type="Pfam" id="PF02026"/>
    </source>
</evidence>
<dbReference type="PANTHER" id="PTHR43833:SF11">
    <property type="entry name" value="VOLTAGE-GATED POTASSIUM CHANNEL KCH"/>
    <property type="match status" value="1"/>
</dbReference>
<dbReference type="Gene3D" id="3.40.50.720">
    <property type="entry name" value="NAD(P)-binding Rossmann-like Domain"/>
    <property type="match status" value="1"/>
</dbReference>
<dbReference type="RefSeq" id="WP_089207257.1">
    <property type="nucleotide sequence ID" value="NZ_FZOD01000009.1"/>
</dbReference>
<reference evidence="4 5" key="1">
    <citation type="submission" date="2017-06" db="EMBL/GenBank/DDBJ databases">
        <authorList>
            <person name="Kim H.J."/>
            <person name="Triplett B.A."/>
        </authorList>
    </citation>
    <scope>NUCLEOTIDE SEQUENCE [LARGE SCALE GENOMIC DNA]</scope>
    <source>
        <strain evidence="4 5">CGMCC 4.2132</strain>
    </source>
</reference>
<dbReference type="Pfam" id="PF02254">
    <property type="entry name" value="TrkA_N"/>
    <property type="match status" value="1"/>
</dbReference>
<sequence length="563" mass="62318">MQTPFAALRVTFAILAAGTLVVGYVGMHSYLTLHAEFAHSPLDVLYSTLQLFVLEPPPLDAEDPLPWTLQFARFAAPAVAIYALIETTRLLLTAEIRRLRARESRHHTVVCGDGPAAQALIGKLHAEGRRVVVVTTTPVTMTGYPRVLHVTGDPRDPKVLRAAGVHRAEVLYACEAGSFTNTGIVMAAHTLAETTPGVLRAYALIPDLDLCTALRARRLGMPDPPGLRLDFFNLDQLAARVLLDRYPVEECLPITLIGLDDFGLALIVELARRWRLRDPSTQPPLPVTVVDARAESILPALRRRYEFVDANLDLHTVDPGRIDQGVYVPADPPHRVYVCHHDEDLALKTALTALRLWTRAPKSMVIRVDQGMVGDAFDGLNLLENLNGTLQVFAVTDEAGDPRLIGEDLIEQLARAIHENYLHECLIRGDSPHGNTAMVSWEELPASLRKANCEQAADIGRKLKAVDGVLAPRVDPGFAFAFTPQEIERLAVMEHQRWVRERVADGWTYGTLRDDAGKHHPDLEDWSRLPEPSREKDRAAVRSLPGILATTGFQIVRMGDKDR</sequence>
<dbReference type="OrthoDB" id="4228364at2"/>
<dbReference type="Gene3D" id="6.20.350.10">
    <property type="match status" value="1"/>
</dbReference>
<accession>A0A239E8P4</accession>
<dbReference type="InterPro" id="IPR050721">
    <property type="entry name" value="Trk_Ktr_HKT_K-transport"/>
</dbReference>
<dbReference type="InterPro" id="IPR036291">
    <property type="entry name" value="NAD(P)-bd_dom_sf"/>
</dbReference>
<keyword evidence="1" id="KW-0472">Membrane</keyword>
<proteinExistence type="predicted"/>
<keyword evidence="1" id="KW-1133">Transmembrane helix</keyword>
<name>A0A239E8P4_9ACTN</name>
<organism evidence="4 5">
    <name type="scientific">Streptosporangium subroseum</name>
    <dbReference type="NCBI Taxonomy" id="106412"/>
    <lineage>
        <taxon>Bacteria</taxon>
        <taxon>Bacillati</taxon>
        <taxon>Actinomycetota</taxon>
        <taxon>Actinomycetes</taxon>
        <taxon>Streptosporangiales</taxon>
        <taxon>Streptosporangiaceae</taxon>
        <taxon>Streptosporangium</taxon>
    </lineage>
</organism>
<dbReference type="EMBL" id="FZOD01000009">
    <property type="protein sequence ID" value="SNS40859.1"/>
    <property type="molecule type" value="Genomic_DNA"/>
</dbReference>
<dbReference type="Proteomes" id="UP000198282">
    <property type="component" value="Unassembled WGS sequence"/>
</dbReference>
<protein>
    <submittedName>
        <fullName evidence="4">TrkA-N domain-containing protein</fullName>
    </submittedName>
</protein>
<dbReference type="InterPro" id="IPR003148">
    <property type="entry name" value="RCK_N"/>
</dbReference>
<keyword evidence="1" id="KW-0812">Transmembrane</keyword>
<evidence type="ECO:0000256" key="1">
    <source>
        <dbReference type="SAM" id="Phobius"/>
    </source>
</evidence>